<dbReference type="CDD" id="cd00082">
    <property type="entry name" value="HisKA"/>
    <property type="match status" value="1"/>
</dbReference>
<evidence type="ECO:0000313" key="12">
    <source>
        <dbReference type="Proteomes" id="UP001523262"/>
    </source>
</evidence>
<sequence length="321" mass="36829">MKLHIESKNIDFQQIVENSLNSIWIVGQEGKILYYNKACLELFKLSFPQDAESKTIWQFLHPDYHDKSKVRLKRILVNQEVVESMELKTMKSNGEIVDVEVMSVPLLIENQIFAQVTMQNITNRKSAEKLLNNREKLASLGQIAAGIAHEVKNPLTSVKGFLQLLKESHPHPYITIMEDELGRALNTLQNLLHVSKPDLLDEPLIPIDLCKELASLITLFQERLYTVEVEMDLRDSEKRIVGKRNLFQRAFFNLIKNALEAIEGKGKIRIEHFYEDEWIHIKIIDSGVGIPKEKIKMLGTPFFTSKCDGTGRSNPSIYNDS</sequence>
<dbReference type="InterPro" id="IPR036097">
    <property type="entry name" value="HisK_dim/P_sf"/>
</dbReference>
<dbReference type="PROSITE" id="PS50112">
    <property type="entry name" value="PAS"/>
    <property type="match status" value="1"/>
</dbReference>
<dbReference type="SUPFAM" id="SSF55785">
    <property type="entry name" value="PYP-like sensor domain (PAS domain)"/>
    <property type="match status" value="1"/>
</dbReference>
<dbReference type="Gene3D" id="3.30.565.10">
    <property type="entry name" value="Histidine kinase-like ATPase, C-terminal domain"/>
    <property type="match status" value="1"/>
</dbReference>
<dbReference type="InterPro" id="IPR036890">
    <property type="entry name" value="HATPase_C_sf"/>
</dbReference>
<evidence type="ECO:0000256" key="1">
    <source>
        <dbReference type="ARBA" id="ARBA00000085"/>
    </source>
</evidence>
<dbReference type="InterPro" id="IPR005467">
    <property type="entry name" value="His_kinase_dom"/>
</dbReference>
<evidence type="ECO:0000256" key="4">
    <source>
        <dbReference type="ARBA" id="ARBA00022679"/>
    </source>
</evidence>
<evidence type="ECO:0000313" key="11">
    <source>
        <dbReference type="EMBL" id="MCM2535779.1"/>
    </source>
</evidence>
<evidence type="ECO:0000259" key="9">
    <source>
        <dbReference type="PROSITE" id="PS50109"/>
    </source>
</evidence>
<dbReference type="PANTHER" id="PTHR43065">
    <property type="entry name" value="SENSOR HISTIDINE KINASE"/>
    <property type="match status" value="1"/>
</dbReference>
<evidence type="ECO:0000256" key="5">
    <source>
        <dbReference type="ARBA" id="ARBA00022741"/>
    </source>
</evidence>
<dbReference type="Proteomes" id="UP001523262">
    <property type="component" value="Unassembled WGS sequence"/>
</dbReference>
<dbReference type="Gene3D" id="1.10.287.130">
    <property type="match status" value="1"/>
</dbReference>
<evidence type="ECO:0000256" key="7">
    <source>
        <dbReference type="ARBA" id="ARBA00022840"/>
    </source>
</evidence>
<dbReference type="CDD" id="cd00075">
    <property type="entry name" value="HATPase"/>
    <property type="match status" value="1"/>
</dbReference>
<keyword evidence="7" id="KW-0067">ATP-binding</keyword>
<reference evidence="11 12" key="1">
    <citation type="submission" date="2022-06" db="EMBL/GenBank/DDBJ databases">
        <authorList>
            <person name="Jeon C.O."/>
        </authorList>
    </citation>
    <scope>NUCLEOTIDE SEQUENCE [LARGE SCALE GENOMIC DNA]</scope>
    <source>
        <strain evidence="11 12">KCTC 13943</strain>
    </source>
</reference>
<dbReference type="SMART" id="SM00091">
    <property type="entry name" value="PAS"/>
    <property type="match status" value="1"/>
</dbReference>
<dbReference type="Pfam" id="PF00512">
    <property type="entry name" value="HisKA"/>
    <property type="match status" value="1"/>
</dbReference>
<proteinExistence type="predicted"/>
<comment type="catalytic activity">
    <reaction evidence="1">
        <text>ATP + protein L-histidine = ADP + protein N-phospho-L-histidine.</text>
        <dbReference type="EC" id="2.7.13.3"/>
    </reaction>
</comment>
<evidence type="ECO:0000256" key="3">
    <source>
        <dbReference type="ARBA" id="ARBA00022553"/>
    </source>
</evidence>
<feature type="domain" description="PAS" evidence="10">
    <location>
        <begin position="8"/>
        <end position="79"/>
    </location>
</feature>
<dbReference type="EC" id="2.7.13.3" evidence="2"/>
<keyword evidence="12" id="KW-1185">Reference proteome</keyword>
<keyword evidence="6" id="KW-0418">Kinase</keyword>
<dbReference type="InterPro" id="IPR000014">
    <property type="entry name" value="PAS"/>
</dbReference>
<accession>A0ABT0WJT6</accession>
<dbReference type="NCBIfam" id="TIGR00229">
    <property type="entry name" value="sensory_box"/>
    <property type="match status" value="1"/>
</dbReference>
<dbReference type="PROSITE" id="PS50109">
    <property type="entry name" value="HIS_KIN"/>
    <property type="match status" value="1"/>
</dbReference>
<evidence type="ECO:0000256" key="6">
    <source>
        <dbReference type="ARBA" id="ARBA00022777"/>
    </source>
</evidence>
<evidence type="ECO:0000256" key="2">
    <source>
        <dbReference type="ARBA" id="ARBA00012438"/>
    </source>
</evidence>
<dbReference type="PANTHER" id="PTHR43065:SF10">
    <property type="entry name" value="PEROXIDE STRESS-ACTIVATED HISTIDINE KINASE MAK3"/>
    <property type="match status" value="1"/>
</dbReference>
<dbReference type="InterPro" id="IPR003661">
    <property type="entry name" value="HisK_dim/P_dom"/>
</dbReference>
<comment type="caution">
    <text evidence="11">The sequence shown here is derived from an EMBL/GenBank/DDBJ whole genome shotgun (WGS) entry which is preliminary data.</text>
</comment>
<dbReference type="CDD" id="cd00130">
    <property type="entry name" value="PAS"/>
    <property type="match status" value="1"/>
</dbReference>
<keyword evidence="4" id="KW-0808">Transferase</keyword>
<dbReference type="InterPro" id="IPR035965">
    <property type="entry name" value="PAS-like_dom_sf"/>
</dbReference>
<name>A0ABT0WJT6_9BACI</name>
<dbReference type="Pfam" id="PF02518">
    <property type="entry name" value="HATPase_c"/>
    <property type="match status" value="1"/>
</dbReference>
<keyword evidence="5" id="KW-0547">Nucleotide-binding</keyword>
<evidence type="ECO:0000259" key="10">
    <source>
        <dbReference type="PROSITE" id="PS50112"/>
    </source>
</evidence>
<dbReference type="InterPro" id="IPR003594">
    <property type="entry name" value="HATPase_dom"/>
</dbReference>
<dbReference type="SUPFAM" id="SSF55874">
    <property type="entry name" value="ATPase domain of HSP90 chaperone/DNA topoisomerase II/histidine kinase"/>
    <property type="match status" value="1"/>
</dbReference>
<protein>
    <recommendedName>
        <fullName evidence="2">histidine kinase</fullName>
        <ecNumber evidence="2">2.7.13.3</ecNumber>
    </recommendedName>
</protein>
<dbReference type="SMART" id="SM00388">
    <property type="entry name" value="HisKA"/>
    <property type="match status" value="1"/>
</dbReference>
<dbReference type="Pfam" id="PF13426">
    <property type="entry name" value="PAS_9"/>
    <property type="match status" value="1"/>
</dbReference>
<organism evidence="11 12">
    <name type="scientific">Neobacillus pocheonensis</name>
    <dbReference type="NCBI Taxonomy" id="363869"/>
    <lineage>
        <taxon>Bacteria</taxon>
        <taxon>Bacillati</taxon>
        <taxon>Bacillota</taxon>
        <taxon>Bacilli</taxon>
        <taxon>Bacillales</taxon>
        <taxon>Bacillaceae</taxon>
        <taxon>Neobacillus</taxon>
    </lineage>
</organism>
<feature type="domain" description="Histidine kinase" evidence="9">
    <location>
        <begin position="146"/>
        <end position="311"/>
    </location>
</feature>
<dbReference type="EMBL" id="JAMQCR010000003">
    <property type="protein sequence ID" value="MCM2535779.1"/>
    <property type="molecule type" value="Genomic_DNA"/>
</dbReference>
<evidence type="ECO:0000256" key="8">
    <source>
        <dbReference type="ARBA" id="ARBA00023012"/>
    </source>
</evidence>
<keyword evidence="8" id="KW-0902">Two-component regulatory system</keyword>
<keyword evidence="3" id="KW-0597">Phosphoprotein</keyword>
<dbReference type="SUPFAM" id="SSF47384">
    <property type="entry name" value="Homodimeric domain of signal transducing histidine kinase"/>
    <property type="match status" value="1"/>
</dbReference>
<gene>
    <name evidence="11" type="ORF">NDK43_30260</name>
</gene>
<dbReference type="Gene3D" id="3.30.450.20">
    <property type="entry name" value="PAS domain"/>
    <property type="match status" value="1"/>
</dbReference>